<dbReference type="AlphaFoldDB" id="A0A128A1N3"/>
<dbReference type="Gene3D" id="1.20.58.220">
    <property type="entry name" value="Phosphate transport system protein phou homolog 2, domain 2"/>
    <property type="match status" value="1"/>
</dbReference>
<protein>
    <submittedName>
        <fullName evidence="2">Phosphate uptake regulator</fullName>
    </submittedName>
</protein>
<dbReference type="InterPro" id="IPR026022">
    <property type="entry name" value="PhoU_dom"/>
</dbReference>
<dbReference type="Proteomes" id="UP000196239">
    <property type="component" value="Chromosome 1"/>
</dbReference>
<sequence length="208" mass="23688">MTRLIDPHLANLSEMMKQMCDLSVTCTNLAIDAYLGGQNARKEVHDLSSQMMDLYDKVGELTFDMILRYQPVASDFRLIRSSLEISYGFTRLGRYAYDITLVRDTFGDLSDCKNEVVYTLSGEIKQMVKLAVECFATLDLEKAKELRTDEDLVDKYYNKHLPMLITLSNVKCALADALVLRYMERMADHAAFVGDSVSYIVTGARTYR</sequence>
<dbReference type="SUPFAM" id="SSF109755">
    <property type="entry name" value="PhoU-like"/>
    <property type="match status" value="1"/>
</dbReference>
<dbReference type="PANTHER" id="PTHR42930:SF3">
    <property type="entry name" value="PHOSPHATE-SPECIFIC TRANSPORT SYSTEM ACCESSORY PROTEIN PHOU"/>
    <property type="match status" value="1"/>
</dbReference>
<proteinExistence type="predicted"/>
<dbReference type="Pfam" id="PF01895">
    <property type="entry name" value="PhoU"/>
    <property type="match status" value="2"/>
</dbReference>
<feature type="domain" description="PhoU" evidence="1">
    <location>
        <begin position="17"/>
        <end position="99"/>
    </location>
</feature>
<dbReference type="KEGG" id="ndv:NDEV_0504"/>
<dbReference type="GO" id="GO:0030643">
    <property type="term" value="P:intracellular phosphate ion homeostasis"/>
    <property type="evidence" value="ECO:0007669"/>
    <property type="project" value="InterPro"/>
</dbReference>
<dbReference type="InterPro" id="IPR028366">
    <property type="entry name" value="PhoU"/>
</dbReference>
<feature type="domain" description="PhoU" evidence="1">
    <location>
        <begin position="120"/>
        <end position="191"/>
    </location>
</feature>
<dbReference type="EMBL" id="LN890280">
    <property type="protein sequence ID" value="CUR51269.1"/>
    <property type="molecule type" value="Genomic_DNA"/>
</dbReference>
<organism evidence="2 3">
    <name type="scientific">Nitrosotalea devaniterrae</name>
    <dbReference type="NCBI Taxonomy" id="1078905"/>
    <lineage>
        <taxon>Archaea</taxon>
        <taxon>Nitrososphaerota</taxon>
        <taxon>Nitrososphaeria</taxon>
        <taxon>Nitrosotaleales</taxon>
        <taxon>Nitrosotaleaceae</taxon>
        <taxon>Nitrosotalea</taxon>
    </lineage>
</organism>
<evidence type="ECO:0000259" key="1">
    <source>
        <dbReference type="Pfam" id="PF01895"/>
    </source>
</evidence>
<dbReference type="InterPro" id="IPR038078">
    <property type="entry name" value="PhoU-like_sf"/>
</dbReference>
<evidence type="ECO:0000313" key="2">
    <source>
        <dbReference type="EMBL" id="CUR51269.1"/>
    </source>
</evidence>
<evidence type="ECO:0000313" key="3">
    <source>
        <dbReference type="Proteomes" id="UP000196239"/>
    </source>
</evidence>
<gene>
    <name evidence="2" type="primary">phoU2</name>
    <name evidence="2" type="ORF">NDEV_0504</name>
</gene>
<dbReference type="GO" id="GO:0045936">
    <property type="term" value="P:negative regulation of phosphate metabolic process"/>
    <property type="evidence" value="ECO:0007669"/>
    <property type="project" value="InterPro"/>
</dbReference>
<keyword evidence="3" id="KW-1185">Reference proteome</keyword>
<dbReference type="PANTHER" id="PTHR42930">
    <property type="entry name" value="PHOSPHATE-SPECIFIC TRANSPORT SYSTEM ACCESSORY PROTEIN PHOU"/>
    <property type="match status" value="1"/>
</dbReference>
<accession>A0A128A1N3</accession>
<reference evidence="3" key="1">
    <citation type="submission" date="2015-10" db="EMBL/GenBank/DDBJ databases">
        <authorList>
            <person name="Lehtovirta-Morley L.E."/>
            <person name="Vieille C."/>
        </authorList>
    </citation>
    <scope>NUCLEOTIDE SEQUENCE [LARGE SCALE GENOMIC DNA]</scope>
</reference>
<name>A0A128A1N3_9ARCH</name>